<gene>
    <name evidence="2" type="ORF">EV674_10629</name>
</gene>
<name>A0A4V2SKD4_9BURK</name>
<dbReference type="AlphaFoldDB" id="A0A4V2SKD4"/>
<reference evidence="2 3" key="1">
    <citation type="submission" date="2019-03" db="EMBL/GenBank/DDBJ databases">
        <title>Genomic Encyclopedia of Type Strains, Phase IV (KMG-IV): sequencing the most valuable type-strain genomes for metagenomic binning, comparative biology and taxonomic classification.</title>
        <authorList>
            <person name="Goeker M."/>
        </authorList>
    </citation>
    <scope>NUCLEOTIDE SEQUENCE [LARGE SCALE GENOMIC DNA]</scope>
    <source>
        <strain evidence="2 3">DSM 1837</strain>
    </source>
</reference>
<feature type="domain" description="BLUF" evidence="1">
    <location>
        <begin position="2"/>
        <end position="93"/>
    </location>
</feature>
<comment type="caution">
    <text evidence="2">The sequence shown here is derived from an EMBL/GenBank/DDBJ whole genome shotgun (WGS) entry which is preliminary data.</text>
</comment>
<protein>
    <submittedName>
        <fullName evidence="2">FAD-dependent sensor of blue light</fullName>
    </submittedName>
</protein>
<keyword evidence="3" id="KW-1185">Reference proteome</keyword>
<dbReference type="Gene3D" id="3.30.70.100">
    <property type="match status" value="1"/>
</dbReference>
<evidence type="ECO:0000313" key="3">
    <source>
        <dbReference type="Proteomes" id="UP000295182"/>
    </source>
</evidence>
<dbReference type="OrthoDB" id="557705at2"/>
<dbReference type="InterPro" id="IPR007024">
    <property type="entry name" value="BLUF_domain"/>
</dbReference>
<dbReference type="SUPFAM" id="SSF54975">
    <property type="entry name" value="Acylphosphatase/BLUF domain-like"/>
    <property type="match status" value="1"/>
</dbReference>
<dbReference type="PROSITE" id="PS50925">
    <property type="entry name" value="BLUF"/>
    <property type="match status" value="1"/>
</dbReference>
<organism evidence="2 3">
    <name type="scientific">Simplicispira metamorpha</name>
    <dbReference type="NCBI Taxonomy" id="80881"/>
    <lineage>
        <taxon>Bacteria</taxon>
        <taxon>Pseudomonadati</taxon>
        <taxon>Pseudomonadota</taxon>
        <taxon>Betaproteobacteria</taxon>
        <taxon>Burkholderiales</taxon>
        <taxon>Comamonadaceae</taxon>
        <taxon>Simplicispira</taxon>
    </lineage>
</organism>
<sequence length="139" mass="15655">MLIQLTYASRCSHALGPADIKDILGASQRNNARLGVTGALCLNNGIFLQQLEGDRTVVNALYHRILKDTRHRDTAILDLSEITHRQFTGWAMGLLPSLDTNRQLFLKYSGAAEFDPYSMSTLSLRSFFAEVLQNVRWLE</sequence>
<accession>A0A4V2SKD4</accession>
<dbReference type="InterPro" id="IPR036046">
    <property type="entry name" value="Acylphosphatase-like_dom_sf"/>
</dbReference>
<dbReference type="RefSeq" id="WP_119012231.1">
    <property type="nucleotide sequence ID" value="NZ_QXNC01000004.1"/>
</dbReference>
<dbReference type="GO" id="GO:0071949">
    <property type="term" value="F:FAD binding"/>
    <property type="evidence" value="ECO:0007669"/>
    <property type="project" value="InterPro"/>
</dbReference>
<evidence type="ECO:0000259" key="1">
    <source>
        <dbReference type="PROSITE" id="PS50925"/>
    </source>
</evidence>
<dbReference type="GO" id="GO:0009882">
    <property type="term" value="F:blue light photoreceptor activity"/>
    <property type="evidence" value="ECO:0007669"/>
    <property type="project" value="InterPro"/>
</dbReference>
<evidence type="ECO:0000313" key="2">
    <source>
        <dbReference type="EMBL" id="TCP19186.1"/>
    </source>
</evidence>
<dbReference type="Proteomes" id="UP000295182">
    <property type="component" value="Unassembled WGS sequence"/>
</dbReference>
<dbReference type="SMART" id="SM01034">
    <property type="entry name" value="BLUF"/>
    <property type="match status" value="1"/>
</dbReference>
<dbReference type="Pfam" id="PF04940">
    <property type="entry name" value="BLUF"/>
    <property type="match status" value="1"/>
</dbReference>
<dbReference type="EMBL" id="SLXH01000006">
    <property type="protein sequence ID" value="TCP19186.1"/>
    <property type="molecule type" value="Genomic_DNA"/>
</dbReference>
<proteinExistence type="predicted"/>